<feature type="domain" description="Protein NO VEIN C-terminal" evidence="1">
    <location>
        <begin position="197"/>
        <end position="289"/>
    </location>
</feature>
<dbReference type="Proteomes" id="UP000033966">
    <property type="component" value="Unassembled WGS sequence"/>
</dbReference>
<reference evidence="2 3" key="1">
    <citation type="journal article" date="2015" name="Nature">
        <title>rRNA introns, odd ribosomes, and small enigmatic genomes across a large radiation of phyla.</title>
        <authorList>
            <person name="Brown C.T."/>
            <person name="Hug L.A."/>
            <person name="Thomas B.C."/>
            <person name="Sharon I."/>
            <person name="Castelle C.J."/>
            <person name="Singh A."/>
            <person name="Wilkins M.J."/>
            <person name="Williams K.H."/>
            <person name="Banfield J.F."/>
        </authorList>
    </citation>
    <scope>NUCLEOTIDE SEQUENCE [LARGE SCALE GENOMIC DNA]</scope>
</reference>
<name>A0A0G1L952_9BACT</name>
<comment type="caution">
    <text evidence="2">The sequence shown here is derived from an EMBL/GenBank/DDBJ whole genome shotgun (WGS) entry which is preliminary data.</text>
</comment>
<protein>
    <recommendedName>
        <fullName evidence="1">Protein NO VEIN C-terminal domain-containing protein</fullName>
    </recommendedName>
</protein>
<evidence type="ECO:0000313" key="2">
    <source>
        <dbReference type="EMBL" id="KKT92440.1"/>
    </source>
</evidence>
<evidence type="ECO:0000313" key="3">
    <source>
        <dbReference type="Proteomes" id="UP000033966"/>
    </source>
</evidence>
<dbReference type="Pfam" id="PF13020">
    <property type="entry name" value="NOV_C"/>
    <property type="match status" value="1"/>
</dbReference>
<dbReference type="EMBL" id="LCKF01000001">
    <property type="protein sequence ID" value="KKT92440.1"/>
    <property type="molecule type" value="Genomic_DNA"/>
</dbReference>
<organism evidence="2 3">
    <name type="scientific">Candidatus Jorgensenbacteria bacterium GW2011_GWA2_45_13</name>
    <dbReference type="NCBI Taxonomy" id="1618662"/>
    <lineage>
        <taxon>Bacteria</taxon>
        <taxon>Candidatus Joergenseniibacteriota</taxon>
    </lineage>
</organism>
<gene>
    <name evidence="2" type="ORF">UW92_C0001G0006</name>
</gene>
<sequence>MIDRLAELNRVLIAASTLAAPGQSISQAAVLRQCESTVIESTIPDHKLTIHFAETMGLIVTNTDQMMITDIGKDFVTLNPQHTYELTLDQKRMLIRSRYLSGINRLKTLQVLECFTKAYGAQTFQWSEFDSSLPMRGGQQVVEHLLQLGLLKRRESTLEVNDEYVEAVATLLAEGIGRTLESIEEWLAEKREIGDIAEELMLAHEKERVRREGGRVECLCINHVSKLRPDAGYDMESFDGKSQGMAHDRFIEVKGAKSTKVHFYMSDNEIKVATKLKEKYWIYFIGGINPKARTAKNKPIMLQNPIVRILKSSKFKITHKTILVEEI</sequence>
<proteinExistence type="predicted"/>
<accession>A0A0G1L952</accession>
<evidence type="ECO:0000259" key="1">
    <source>
        <dbReference type="Pfam" id="PF13020"/>
    </source>
</evidence>
<dbReference type="InterPro" id="IPR024975">
    <property type="entry name" value="NOV_C"/>
</dbReference>
<dbReference type="AlphaFoldDB" id="A0A0G1L952"/>